<evidence type="ECO:0000313" key="2">
    <source>
        <dbReference type="Proteomes" id="UP000221852"/>
    </source>
</evidence>
<reference evidence="1 2" key="1">
    <citation type="submission" date="2017-06" db="EMBL/GenBank/DDBJ databases">
        <title>Draft genome sequence of Fusobacterium nucleatum subsp. polymorphum KCOM 1330 (=ChDC F330).</title>
        <authorList>
            <person name="Kook J.-K."/>
            <person name="Park S.-N."/>
            <person name="Lim Y.K."/>
            <person name="Roh H."/>
        </authorList>
    </citation>
    <scope>NUCLEOTIDE SEQUENCE [LARGE SCALE GENOMIC DNA]</scope>
    <source>
        <strain evidence="2">KCOM 1330 (ChDC F330)</strain>
    </source>
</reference>
<name>A0A2C6C3D5_FUSNP</name>
<protein>
    <submittedName>
        <fullName evidence="1">Uncharacterized protein</fullName>
    </submittedName>
</protein>
<dbReference type="AlphaFoldDB" id="A0A2C6C3D5"/>
<sequence length="84" mass="9995">MKQKIFKVPIKELNTTENIHQTPIIARIVNYLAEYGEDTEDLVFLNGLKMFLKRYQNTKADETGCIEFEENEYESYLEFLRRGL</sequence>
<comment type="caution">
    <text evidence="1">The sequence shown here is derived from an EMBL/GenBank/DDBJ whole genome shotgun (WGS) entry which is preliminary data.</text>
</comment>
<dbReference type="RefSeq" id="WP_032839190.1">
    <property type="nucleotide sequence ID" value="NZ_CP084159.1"/>
</dbReference>
<evidence type="ECO:0000313" key="1">
    <source>
        <dbReference type="EMBL" id="PHI12438.1"/>
    </source>
</evidence>
<accession>A0A2C6C3D5</accession>
<organism evidence="1 2">
    <name type="scientific">Fusobacterium nucleatum subsp. polymorphum</name>
    <name type="common">Fusobacterium polymorphum</name>
    <dbReference type="NCBI Taxonomy" id="76857"/>
    <lineage>
        <taxon>Bacteria</taxon>
        <taxon>Fusobacteriati</taxon>
        <taxon>Fusobacteriota</taxon>
        <taxon>Fusobacteriia</taxon>
        <taxon>Fusobacteriales</taxon>
        <taxon>Fusobacteriaceae</taxon>
        <taxon>Fusobacterium</taxon>
    </lineage>
</organism>
<gene>
    <name evidence="1" type="ORF">CBG59_00855</name>
</gene>
<dbReference type="EMBL" id="NIRQ01000001">
    <property type="protein sequence ID" value="PHI12438.1"/>
    <property type="molecule type" value="Genomic_DNA"/>
</dbReference>
<proteinExistence type="predicted"/>
<dbReference type="Proteomes" id="UP000221852">
    <property type="component" value="Unassembled WGS sequence"/>
</dbReference>